<gene>
    <name evidence="3" type="ORF">TS85_03190</name>
</gene>
<reference evidence="3 4" key="2">
    <citation type="submission" date="2015-02" db="EMBL/GenBank/DDBJ databases">
        <title>The complete genome of Sphingomonas hengshuiensis sp. WHSC-8 isolated from soil of Hengshui Lake.</title>
        <authorList>
            <person name="Wei S."/>
            <person name="Guo J."/>
            <person name="Su C."/>
            <person name="Wu R."/>
            <person name="Zhang Z."/>
            <person name="Liang K."/>
            <person name="Li H."/>
            <person name="Wang T."/>
            <person name="Liu H."/>
            <person name="Zhang C."/>
            <person name="Li Z."/>
            <person name="Wang Q."/>
            <person name="Meng J."/>
        </authorList>
    </citation>
    <scope>NUCLEOTIDE SEQUENCE [LARGE SCALE GENOMIC DNA]</scope>
    <source>
        <strain evidence="3 4">WHSC-8</strain>
    </source>
</reference>
<evidence type="ECO:0000256" key="1">
    <source>
        <dbReference type="SAM" id="Phobius"/>
    </source>
</evidence>
<protein>
    <recommendedName>
        <fullName evidence="2">YdbS-like PH domain-containing protein</fullName>
    </recommendedName>
</protein>
<organism evidence="3 4">
    <name type="scientific">Sphingomonas hengshuiensis</name>
    <dbReference type="NCBI Taxonomy" id="1609977"/>
    <lineage>
        <taxon>Bacteria</taxon>
        <taxon>Pseudomonadati</taxon>
        <taxon>Pseudomonadota</taxon>
        <taxon>Alphaproteobacteria</taxon>
        <taxon>Sphingomonadales</taxon>
        <taxon>Sphingomonadaceae</taxon>
        <taxon>Sphingomonas</taxon>
    </lineage>
</organism>
<keyword evidence="4" id="KW-1185">Reference proteome</keyword>
<dbReference type="Proteomes" id="UP000032300">
    <property type="component" value="Chromosome"/>
</dbReference>
<dbReference type="PANTHER" id="PTHR37938:SF1">
    <property type="entry name" value="BLL0215 PROTEIN"/>
    <property type="match status" value="1"/>
</dbReference>
<reference evidence="3 4" key="1">
    <citation type="journal article" date="2015" name="Int. J. Syst. Evol. Microbiol.">
        <title>Sphingomonas hengshuiensis sp. nov., isolated from lake wetland.</title>
        <authorList>
            <person name="Wei S."/>
            <person name="Wang T."/>
            <person name="Liu H."/>
            <person name="Zhang C."/>
            <person name="Guo J."/>
            <person name="Wang Q."/>
            <person name="Liang K."/>
            <person name="Zhang Z."/>
        </authorList>
    </citation>
    <scope>NUCLEOTIDE SEQUENCE [LARGE SCALE GENOMIC DNA]</scope>
    <source>
        <strain evidence="3 4">WHSC-8</strain>
    </source>
</reference>
<keyword evidence="1" id="KW-1133">Transmembrane helix</keyword>
<feature type="domain" description="YdbS-like PH" evidence="2">
    <location>
        <begin position="47"/>
        <end position="123"/>
    </location>
</feature>
<dbReference type="PANTHER" id="PTHR37938">
    <property type="entry name" value="BLL0215 PROTEIN"/>
    <property type="match status" value="1"/>
</dbReference>
<dbReference type="AlphaFoldDB" id="A0A7U4LEF8"/>
<accession>A0A7U4LEF8</accession>
<dbReference type="Pfam" id="PF03703">
    <property type="entry name" value="bPH_2"/>
    <property type="match status" value="1"/>
</dbReference>
<keyword evidence="1" id="KW-0812">Transmembrane</keyword>
<keyword evidence="1" id="KW-0472">Membrane</keyword>
<feature type="transmembrane region" description="Helical" evidence="1">
    <location>
        <begin position="20"/>
        <end position="40"/>
    </location>
</feature>
<dbReference type="InterPro" id="IPR005182">
    <property type="entry name" value="YdbS-like_PH"/>
</dbReference>
<dbReference type="KEGG" id="sphi:TS85_03190"/>
<dbReference type="RefSeq" id="WP_044330370.1">
    <property type="nucleotide sequence ID" value="NZ_CP010836.1"/>
</dbReference>
<evidence type="ECO:0000313" key="4">
    <source>
        <dbReference type="Proteomes" id="UP000032300"/>
    </source>
</evidence>
<name>A0A7U4LEF8_9SPHN</name>
<evidence type="ECO:0000259" key="2">
    <source>
        <dbReference type="Pfam" id="PF03703"/>
    </source>
</evidence>
<proteinExistence type="predicted"/>
<dbReference type="OrthoDB" id="9790842at2"/>
<evidence type="ECO:0000313" key="3">
    <source>
        <dbReference type="EMBL" id="AJP71039.1"/>
    </source>
</evidence>
<dbReference type="EMBL" id="CP010836">
    <property type="protein sequence ID" value="AJP71039.1"/>
    <property type="molecule type" value="Genomic_DNA"/>
</dbReference>
<sequence>MAQETDRFRSSTWGWLRGTLAGWGTLLLCLVGVGLVIVLVKWLANLTVTYELTDDRLILHKGILSKSIDEIELYRVKDVRLDFTIINQIAGIGTITITSSDETTRDAPLVIRDVPHARARREQLRDHVNAARRQRGVREFDMVHEDMGA</sequence>